<dbReference type="PANTHER" id="PTHR36112:SF1">
    <property type="entry name" value="RIBOSOMAL RNA SMALL SUBUNIT METHYLTRANSFERASE J"/>
    <property type="match status" value="1"/>
</dbReference>
<comment type="caution">
    <text evidence="1">The sequence shown here is derived from an EMBL/GenBank/DDBJ whole genome shotgun (WGS) entry which is preliminary data.</text>
</comment>
<reference evidence="1 2" key="1">
    <citation type="submission" date="2014-04" db="EMBL/GenBank/DDBJ databases">
        <authorList>
            <person name="Bishop-Lilly K.A."/>
            <person name="Broomall S.M."/>
            <person name="Chain P.S."/>
            <person name="Chertkov O."/>
            <person name="Coyne S.R."/>
            <person name="Daligault H.E."/>
            <person name="Davenport K.W."/>
            <person name="Erkkila T."/>
            <person name="Frey K.G."/>
            <person name="Gibbons H.S."/>
            <person name="Gu W."/>
            <person name="Jaissle J."/>
            <person name="Johnson S.L."/>
            <person name="Koroleva G.I."/>
            <person name="Ladner J.T."/>
            <person name="Lo C.-C."/>
            <person name="Minogue T.D."/>
            <person name="Munk C."/>
            <person name="Palacios G.F."/>
            <person name="Redden C.L."/>
            <person name="Rosenzweig C.N."/>
            <person name="Scholz M.B."/>
            <person name="Teshima H."/>
            <person name="Xu Y."/>
        </authorList>
    </citation>
    <scope>NUCLEOTIDE SEQUENCE [LARGE SCALE GENOMIC DNA]</scope>
    <source>
        <strain evidence="1 2">8244</strain>
    </source>
</reference>
<dbReference type="Proteomes" id="UP000029278">
    <property type="component" value="Unassembled WGS sequence"/>
</dbReference>
<sequence>MLITTGDRETPAVLERAQNLAALTGATRVPRGRTSLAKLAERYGDGDILVVMEQGVRLHRAGQEPLTFHPSMGFVRAKRLLKGESDAMLEAARAAPGDFVIDGTAGLGSDASVFAVAAGPGGRVLALEDSFPLWALLQEGLKHYVSGLPEFDAALRRIETVHGNHLEVLRGMPDKSADIVYFDPMFRHPLEDSSSISPLRTFANAGSLSAEALREACRVARKTVVMKEQKGSGEFARLGFETSARAHTKIAYGVIALDHK</sequence>
<dbReference type="Gene3D" id="3.40.50.150">
    <property type="entry name" value="Vaccinia Virus protein VP39"/>
    <property type="match status" value="1"/>
</dbReference>
<dbReference type="RefSeq" id="WP_036623145.1">
    <property type="nucleotide sequence ID" value="NZ_BGML01000003.1"/>
</dbReference>
<dbReference type="OrthoDB" id="1653798at2"/>
<gene>
    <name evidence="1" type="ORF">DJ90_5010</name>
</gene>
<dbReference type="GO" id="GO:0008990">
    <property type="term" value="F:rRNA (guanine-N2-)-methyltransferase activity"/>
    <property type="evidence" value="ECO:0007669"/>
    <property type="project" value="InterPro"/>
</dbReference>
<accession>A0A090ZXA8</accession>
<keyword evidence="2" id="KW-1185">Reference proteome</keyword>
<evidence type="ECO:0000313" key="2">
    <source>
        <dbReference type="Proteomes" id="UP000029278"/>
    </source>
</evidence>
<dbReference type="SUPFAM" id="SSF53335">
    <property type="entry name" value="S-adenosyl-L-methionine-dependent methyltransferases"/>
    <property type="match status" value="1"/>
</dbReference>
<dbReference type="InterPro" id="IPR029063">
    <property type="entry name" value="SAM-dependent_MTases_sf"/>
</dbReference>
<dbReference type="GeneID" id="77007361"/>
<evidence type="ECO:0000313" key="1">
    <source>
        <dbReference type="EMBL" id="KFN08756.1"/>
    </source>
</evidence>
<dbReference type="AlphaFoldDB" id="A0A090ZXA8"/>
<dbReference type="HOGENOM" id="CLU_093128_0_0_9"/>
<name>A0A090ZXA8_PAEMA</name>
<dbReference type="PATRIC" id="fig|44252.3.peg.2928"/>
<organism evidence="1 2">
    <name type="scientific">Paenibacillus macerans</name>
    <name type="common">Bacillus macerans</name>
    <dbReference type="NCBI Taxonomy" id="44252"/>
    <lineage>
        <taxon>Bacteria</taxon>
        <taxon>Bacillati</taxon>
        <taxon>Bacillota</taxon>
        <taxon>Bacilli</taxon>
        <taxon>Bacillales</taxon>
        <taxon>Paenibacillaceae</taxon>
        <taxon>Paenibacillus</taxon>
    </lineage>
</organism>
<dbReference type="InterPro" id="IPR007536">
    <property type="entry name" value="16SrRNA_methylTrfase_J"/>
</dbReference>
<dbReference type="STRING" id="44252.DJ90_5010"/>
<proteinExistence type="predicted"/>
<protein>
    <submittedName>
        <fullName evidence="1">Nitrite/Sulfite reductase ferredoxin-like half domain protein</fullName>
    </submittedName>
</protein>
<dbReference type="EMBL" id="JMQA01000026">
    <property type="protein sequence ID" value="KFN08756.1"/>
    <property type="molecule type" value="Genomic_DNA"/>
</dbReference>
<dbReference type="Pfam" id="PF04445">
    <property type="entry name" value="SAM_MT"/>
    <property type="match status" value="1"/>
</dbReference>
<dbReference type="PANTHER" id="PTHR36112">
    <property type="entry name" value="RIBOSOMAL RNA SMALL SUBUNIT METHYLTRANSFERASE J"/>
    <property type="match status" value="1"/>
</dbReference>